<proteinExistence type="inferred from homology"/>
<keyword evidence="11" id="KW-0804">Transcription</keyword>
<evidence type="ECO:0000256" key="6">
    <source>
        <dbReference type="ARBA" id="ARBA00023004"/>
    </source>
</evidence>
<keyword evidence="9" id="KW-0238">DNA-binding</keyword>
<dbReference type="GO" id="GO:0045454">
    <property type="term" value="P:cell redox homeostasis"/>
    <property type="evidence" value="ECO:0007669"/>
    <property type="project" value="TreeGrafter"/>
</dbReference>
<organism evidence="13 14">
    <name type="scientific">Rhodococcus erythropolis (strain PR4 / NBRC 100887)</name>
    <dbReference type="NCBI Taxonomy" id="234621"/>
    <lineage>
        <taxon>Bacteria</taxon>
        <taxon>Bacillati</taxon>
        <taxon>Actinomycetota</taxon>
        <taxon>Actinomycetes</taxon>
        <taxon>Mycobacteriales</taxon>
        <taxon>Nocardiaceae</taxon>
        <taxon>Rhodococcus</taxon>
        <taxon>Rhodococcus erythropolis group</taxon>
    </lineage>
</organism>
<dbReference type="EMBL" id="AP008957">
    <property type="protein sequence ID" value="BAH36323.1"/>
    <property type="molecule type" value="Genomic_DNA"/>
</dbReference>
<dbReference type="GO" id="GO:0045892">
    <property type="term" value="P:negative regulation of DNA-templated transcription"/>
    <property type="evidence" value="ECO:0007669"/>
    <property type="project" value="TreeGrafter"/>
</dbReference>
<dbReference type="GO" id="GO:0003677">
    <property type="term" value="F:DNA binding"/>
    <property type="evidence" value="ECO:0007669"/>
    <property type="project" value="UniProtKB-KW"/>
</dbReference>
<comment type="subcellular location">
    <subcellularLocation>
        <location evidence="2">Cytoplasm</location>
    </subcellularLocation>
</comment>
<dbReference type="GO" id="GO:0047134">
    <property type="term" value="F:protein-disulfide reductase [NAD(P)H] activity"/>
    <property type="evidence" value="ECO:0007669"/>
    <property type="project" value="TreeGrafter"/>
</dbReference>
<evidence type="ECO:0000313" key="13">
    <source>
        <dbReference type="EMBL" id="BAH36323.1"/>
    </source>
</evidence>
<keyword evidence="5" id="KW-0479">Metal-binding</keyword>
<evidence type="ECO:0000256" key="4">
    <source>
        <dbReference type="ARBA" id="ARBA00022485"/>
    </source>
</evidence>
<evidence type="ECO:0000313" key="14">
    <source>
        <dbReference type="Proteomes" id="UP000002204"/>
    </source>
</evidence>
<dbReference type="KEGG" id="rer:RER_56150"/>
<dbReference type="InterPro" id="IPR034768">
    <property type="entry name" value="4FE4S_WBL"/>
</dbReference>
<gene>
    <name evidence="13" type="ordered locus">RER_56150</name>
</gene>
<evidence type="ECO:0000256" key="10">
    <source>
        <dbReference type="ARBA" id="ARBA00023157"/>
    </source>
</evidence>
<evidence type="ECO:0000256" key="8">
    <source>
        <dbReference type="ARBA" id="ARBA00023015"/>
    </source>
</evidence>
<evidence type="ECO:0000256" key="5">
    <source>
        <dbReference type="ARBA" id="ARBA00022723"/>
    </source>
</evidence>
<accession>C0ZTQ7</accession>
<dbReference type="GO" id="GO:0046872">
    <property type="term" value="F:metal ion binding"/>
    <property type="evidence" value="ECO:0007669"/>
    <property type="project" value="UniProtKB-KW"/>
</dbReference>
<sequence length="86" mass="9637">MMCADEISNLAELLPISDDRTWWQAECRGDPEPDRWFPFPSEGYDYATDVCNRCPIAESCREFASATGQTGIWGGVKFEQGRIVAA</sequence>
<keyword evidence="10" id="KW-1015">Disulfide bond</keyword>
<keyword evidence="6" id="KW-0408">Iron</keyword>
<evidence type="ECO:0000256" key="11">
    <source>
        <dbReference type="ARBA" id="ARBA00023163"/>
    </source>
</evidence>
<dbReference type="PROSITE" id="PS51674">
    <property type="entry name" value="4FE4S_WBL"/>
    <property type="match status" value="1"/>
</dbReference>
<evidence type="ECO:0000256" key="1">
    <source>
        <dbReference type="ARBA" id="ARBA00001966"/>
    </source>
</evidence>
<dbReference type="Proteomes" id="UP000002204">
    <property type="component" value="Chromosome"/>
</dbReference>
<evidence type="ECO:0000256" key="3">
    <source>
        <dbReference type="ARBA" id="ARBA00006597"/>
    </source>
</evidence>
<dbReference type="GO" id="GO:0005737">
    <property type="term" value="C:cytoplasm"/>
    <property type="evidence" value="ECO:0007669"/>
    <property type="project" value="UniProtKB-SubCell"/>
</dbReference>
<keyword evidence="4" id="KW-0004">4Fe-4S</keyword>
<keyword evidence="8" id="KW-0805">Transcription regulation</keyword>
<evidence type="ECO:0000256" key="9">
    <source>
        <dbReference type="ARBA" id="ARBA00023125"/>
    </source>
</evidence>
<reference evidence="14" key="1">
    <citation type="submission" date="2005-03" db="EMBL/GenBank/DDBJ databases">
        <title>Comparison of the complete genome sequences of Rhodococcus erythropolis PR4 and Rhodococcus opacus B4.</title>
        <authorList>
            <person name="Takarada H."/>
            <person name="Sekine M."/>
            <person name="Hosoyama A."/>
            <person name="Yamada R."/>
            <person name="Fujisawa T."/>
            <person name="Omata S."/>
            <person name="Shimizu A."/>
            <person name="Tsukatani N."/>
            <person name="Tanikawa S."/>
            <person name="Fujita N."/>
            <person name="Harayama S."/>
        </authorList>
    </citation>
    <scope>NUCLEOTIDE SEQUENCE [LARGE SCALE GENOMIC DNA]</scope>
    <source>
        <strain evidence="14">PR4 / NBRC 100887</strain>
    </source>
</reference>
<feature type="domain" description="4Fe-4S Wbl-type" evidence="12">
    <location>
        <begin position="26"/>
        <end position="83"/>
    </location>
</feature>
<dbReference type="InterPro" id="IPR003482">
    <property type="entry name" value="Whib"/>
</dbReference>
<dbReference type="PANTHER" id="PTHR38839:SF2">
    <property type="entry name" value="TRANSCRIPTIONAL REGULATOR WHIB7-RELATED"/>
    <property type="match status" value="1"/>
</dbReference>
<protein>
    <submittedName>
        <fullName evidence="13">Putative WhiB family regulatory protein</fullName>
    </submittedName>
</protein>
<dbReference type="PANTHER" id="PTHR38839">
    <property type="entry name" value="TRANSCRIPTIONAL REGULATOR WHID-RELATED"/>
    <property type="match status" value="1"/>
</dbReference>
<evidence type="ECO:0000256" key="7">
    <source>
        <dbReference type="ARBA" id="ARBA00023014"/>
    </source>
</evidence>
<evidence type="ECO:0000256" key="2">
    <source>
        <dbReference type="ARBA" id="ARBA00004496"/>
    </source>
</evidence>
<dbReference type="eggNOG" id="ENOG5031T4P">
    <property type="taxonomic scope" value="Bacteria"/>
</dbReference>
<dbReference type="HOGENOM" id="CLU_2423970_0_0_11"/>
<comment type="similarity">
    <text evidence="3">Belongs to the WhiB family.</text>
</comment>
<dbReference type="Pfam" id="PF02467">
    <property type="entry name" value="Whib"/>
    <property type="match status" value="1"/>
</dbReference>
<dbReference type="AlphaFoldDB" id="C0ZTQ7"/>
<evidence type="ECO:0000259" key="12">
    <source>
        <dbReference type="PROSITE" id="PS51674"/>
    </source>
</evidence>
<dbReference type="GO" id="GO:0051539">
    <property type="term" value="F:4 iron, 4 sulfur cluster binding"/>
    <property type="evidence" value="ECO:0007669"/>
    <property type="project" value="UniProtKB-KW"/>
</dbReference>
<comment type="cofactor">
    <cofactor evidence="1">
        <name>[4Fe-4S] cluster</name>
        <dbReference type="ChEBI" id="CHEBI:49883"/>
    </cofactor>
</comment>
<name>C0ZTQ7_RHOE4</name>
<keyword evidence="7" id="KW-0411">Iron-sulfur</keyword>
<reference evidence="13 14" key="2">
    <citation type="journal article" date="2006" name="Environ. Microbiol.">
        <title>Sequence analysis of three plasmids harboured in Rhodococcus erythropolis strain PR4.</title>
        <authorList>
            <person name="Sekine M."/>
            <person name="Tanikawa S."/>
            <person name="Omata S."/>
            <person name="Saito M."/>
            <person name="Fujisawa T."/>
            <person name="Tsukatani N."/>
            <person name="Tajima T."/>
            <person name="Sekigawa T."/>
            <person name="Kosugi H."/>
            <person name="Matsuo Y."/>
            <person name="Nishiko R."/>
            <person name="Imamura K."/>
            <person name="Ito M."/>
            <person name="Narita H."/>
            <person name="Tago S."/>
            <person name="Fujita N."/>
            <person name="Harayama S."/>
        </authorList>
    </citation>
    <scope>NUCLEOTIDE SEQUENCE [LARGE SCALE GENOMIC DNA]</scope>
    <source>
        <strain evidence="14">PR4 / NBRC 100887</strain>
    </source>
</reference>